<dbReference type="Pfam" id="PF25989">
    <property type="entry name" value="YknX_C"/>
    <property type="match status" value="1"/>
</dbReference>
<evidence type="ECO:0000259" key="4">
    <source>
        <dbReference type="Pfam" id="PF25989"/>
    </source>
</evidence>
<dbReference type="AlphaFoldDB" id="A0A6N4SUH4"/>
<dbReference type="RefSeq" id="WP_011586166.1">
    <property type="nucleotide sequence ID" value="NC_008255.1"/>
</dbReference>
<dbReference type="InterPro" id="IPR058792">
    <property type="entry name" value="Beta-barrel_RND_2"/>
</dbReference>
<feature type="domain" description="CusB-like beta-barrel" evidence="3">
    <location>
        <begin position="204"/>
        <end position="276"/>
    </location>
</feature>
<dbReference type="NCBIfam" id="TIGR01730">
    <property type="entry name" value="RND_mfp"/>
    <property type="match status" value="1"/>
</dbReference>
<keyword evidence="6" id="KW-1185">Reference proteome</keyword>
<dbReference type="Pfam" id="PF25917">
    <property type="entry name" value="BSH_RND"/>
    <property type="match status" value="1"/>
</dbReference>
<dbReference type="InterPro" id="IPR058625">
    <property type="entry name" value="MdtA-like_BSH"/>
</dbReference>
<organism evidence="5 6">
    <name type="scientific">Cytophaga hutchinsonii (strain ATCC 33406 / DSM 1761 / CIP 103989 / NBRC 15051 / NCIMB 9469 / D465)</name>
    <dbReference type="NCBI Taxonomy" id="269798"/>
    <lineage>
        <taxon>Bacteria</taxon>
        <taxon>Pseudomonadati</taxon>
        <taxon>Bacteroidota</taxon>
        <taxon>Cytophagia</taxon>
        <taxon>Cytophagales</taxon>
        <taxon>Cytophagaceae</taxon>
        <taxon>Cytophaga</taxon>
    </lineage>
</organism>
<evidence type="ECO:0000259" key="3">
    <source>
        <dbReference type="Pfam" id="PF25954"/>
    </source>
</evidence>
<dbReference type="InterPro" id="IPR006143">
    <property type="entry name" value="RND_pump_MFP"/>
</dbReference>
<dbReference type="GO" id="GO:1990281">
    <property type="term" value="C:efflux pump complex"/>
    <property type="evidence" value="ECO:0007669"/>
    <property type="project" value="TreeGrafter"/>
</dbReference>
<dbReference type="SUPFAM" id="SSF111369">
    <property type="entry name" value="HlyD-like secretion proteins"/>
    <property type="match status" value="1"/>
</dbReference>
<evidence type="ECO:0000313" key="6">
    <source>
        <dbReference type="Proteomes" id="UP000001822"/>
    </source>
</evidence>
<dbReference type="Gene3D" id="2.40.50.100">
    <property type="match status" value="1"/>
</dbReference>
<name>A0A6N4SUH4_CYTH3</name>
<dbReference type="InterPro" id="IPR058637">
    <property type="entry name" value="YknX-like_C"/>
</dbReference>
<accession>A0A6N4SUH4</accession>
<dbReference type="PANTHER" id="PTHR30469:SF15">
    <property type="entry name" value="HLYD FAMILY OF SECRETION PROTEINS"/>
    <property type="match status" value="1"/>
</dbReference>
<dbReference type="GO" id="GO:0015562">
    <property type="term" value="F:efflux transmembrane transporter activity"/>
    <property type="evidence" value="ECO:0007669"/>
    <property type="project" value="TreeGrafter"/>
</dbReference>
<reference evidence="5 6" key="1">
    <citation type="journal article" date="2007" name="Appl. Environ. Microbiol.">
        <title>Genome sequence of the cellulolytic gliding bacterium Cytophaga hutchinsonii.</title>
        <authorList>
            <person name="Xie G."/>
            <person name="Bruce D.C."/>
            <person name="Challacombe J.F."/>
            <person name="Chertkov O."/>
            <person name="Detter J.C."/>
            <person name="Gilna P."/>
            <person name="Han C.S."/>
            <person name="Lucas S."/>
            <person name="Misra M."/>
            <person name="Myers G.L."/>
            <person name="Richardson P."/>
            <person name="Tapia R."/>
            <person name="Thayer N."/>
            <person name="Thompson L.S."/>
            <person name="Brettin T.S."/>
            <person name="Henrissat B."/>
            <person name="Wilson D.B."/>
            <person name="McBride M.J."/>
        </authorList>
    </citation>
    <scope>NUCLEOTIDE SEQUENCE [LARGE SCALE GENOMIC DNA]</scope>
    <source>
        <strain evidence="6">ATCC 33406 / DSM 1761 / CIP 103989 / NBRC 15051 / NCIMB 9469 / D465</strain>
    </source>
</reference>
<dbReference type="Pfam" id="PF25954">
    <property type="entry name" value="Beta-barrel_RND_2"/>
    <property type="match status" value="1"/>
</dbReference>
<comment type="similarity">
    <text evidence="1">Belongs to the membrane fusion protein (MFP) (TC 8.A.1) family.</text>
</comment>
<dbReference type="Proteomes" id="UP000001822">
    <property type="component" value="Chromosome"/>
</dbReference>
<feature type="domain" description="YknX-like C-terminal permuted SH3-like" evidence="4">
    <location>
        <begin position="281"/>
        <end position="347"/>
    </location>
</feature>
<protein>
    <submittedName>
        <fullName evidence="5">Membrane fusion protein possible cation efflux system protein</fullName>
    </submittedName>
</protein>
<evidence type="ECO:0000313" key="5">
    <source>
        <dbReference type="EMBL" id="ABG60056.1"/>
    </source>
</evidence>
<sequence length="353" mass="38325">MKKILIIGGILALVAIITLRLISNKKTLNESKQVVDRSKIPVSVSVIAVEEKPLNSSFQLPASLDPIEESKIAVTVAGKITRLSIENGSRVSKGQVIGTIDSQLKQLNLEAVELSEAKLKRDYERTKELYEGKAATETNVIDAKYAYDNKRIEADQIRKQIADGNIIAPFSGIISNKSLNVGEFTNVGTVIATVVNIQKLKAVVYVNEKDAYRLQNGQNVSVSTDVYPGQEFKGKISFISPKGDAAHNYLVEVLIDNNGKNILKAGTYVLVKFRSESTASVIQIPKIALAEGLKNPYVYVVNGNKVASRKIITGREVGEYVEVVSGLKTGEQVVINGQINLTNGSIISIVGNK</sequence>
<dbReference type="Gene3D" id="2.40.30.170">
    <property type="match status" value="1"/>
</dbReference>
<proteinExistence type="inferred from homology"/>
<evidence type="ECO:0000256" key="1">
    <source>
        <dbReference type="ARBA" id="ARBA00009477"/>
    </source>
</evidence>
<dbReference type="OrthoDB" id="9784685at2"/>
<gene>
    <name evidence="5" type="ordered locus">CHU_2808</name>
</gene>
<dbReference type="EMBL" id="CP000383">
    <property type="protein sequence ID" value="ABG60056.1"/>
    <property type="molecule type" value="Genomic_DNA"/>
</dbReference>
<dbReference type="PANTHER" id="PTHR30469">
    <property type="entry name" value="MULTIDRUG RESISTANCE PROTEIN MDTA"/>
    <property type="match status" value="1"/>
</dbReference>
<feature type="domain" description="Multidrug resistance protein MdtA-like barrel-sandwich hybrid" evidence="2">
    <location>
        <begin position="71"/>
        <end position="195"/>
    </location>
</feature>
<dbReference type="KEGG" id="chu:CHU_2808"/>
<evidence type="ECO:0000259" key="2">
    <source>
        <dbReference type="Pfam" id="PF25917"/>
    </source>
</evidence>
<dbReference type="Gene3D" id="2.40.420.20">
    <property type="match status" value="1"/>
</dbReference>